<organism evidence="2 3">
    <name type="scientific">Dictyobacter vulcani</name>
    <dbReference type="NCBI Taxonomy" id="2607529"/>
    <lineage>
        <taxon>Bacteria</taxon>
        <taxon>Bacillati</taxon>
        <taxon>Chloroflexota</taxon>
        <taxon>Ktedonobacteria</taxon>
        <taxon>Ktedonobacterales</taxon>
        <taxon>Dictyobacteraceae</taxon>
        <taxon>Dictyobacter</taxon>
    </lineage>
</organism>
<dbReference type="Proteomes" id="UP000326912">
    <property type="component" value="Unassembled WGS sequence"/>
</dbReference>
<comment type="caution">
    <text evidence="2">The sequence shown here is derived from an EMBL/GenBank/DDBJ whole genome shotgun (WGS) entry which is preliminary data.</text>
</comment>
<reference evidence="2 3" key="1">
    <citation type="submission" date="2019-10" db="EMBL/GenBank/DDBJ databases">
        <title>Dictyobacter vulcani sp. nov., within the class Ktedonobacteria, isolated from soil of volcanic Mt. Zao.</title>
        <authorList>
            <person name="Zheng Y."/>
            <person name="Wang C.M."/>
            <person name="Sakai Y."/>
            <person name="Abe K."/>
            <person name="Yokota A."/>
            <person name="Yabe S."/>
        </authorList>
    </citation>
    <scope>NUCLEOTIDE SEQUENCE [LARGE SCALE GENOMIC DNA]</scope>
    <source>
        <strain evidence="2 3">W12</strain>
    </source>
</reference>
<accession>A0A5J4KQM8</accession>
<dbReference type="Pfam" id="PF13349">
    <property type="entry name" value="DUF4097"/>
    <property type="match status" value="1"/>
</dbReference>
<name>A0A5J4KQM8_9CHLR</name>
<gene>
    <name evidence="2" type="ORF">KDW_40650</name>
</gene>
<dbReference type="InterPro" id="IPR046492">
    <property type="entry name" value="DUF6585"/>
</dbReference>
<sequence>MITPLHPKLSISLYTHGMIYRKGRNIRVVRWEEIQSIQRQCKVYRRKGEITHVSPAYTCTFAQMPDLVLSAAIDDVAEVGTFIEQELTRRLLPQLQANYQAGQSIEFSTLSLTQQYIGNWEQEIAWTHVSRVEIDPENLVIEHTDNELNLLTIPLTDITNVCVLEVLLEYIRVEKGFELSLFPERETQDVENITVVERPGKRLLPRKTSWISTLMLTLLILSGLPLETWAVRDSFSKERLTELPSQTFQVSGPPTLIIKVDAIGKLFMLNKDKNSNTVSVSGWKTVTGMDSLDDVQQHATQNGNTINLNWAMEQTTFLGVGSEKVDLWVDTPASSNVQIETRTGDLVISSLHGEIKIKTQSGHINLQARLQGHSQLQSTSGRIDYCGTLDPQSHDLFESGSGNINLTLLSNAAFSLPSSSNLHRISNDFGNNEVGMVPRAHLDVTTHTGRITIHKGNAPGPEGMC</sequence>
<proteinExistence type="predicted"/>
<dbReference type="EMBL" id="BKZW01000002">
    <property type="protein sequence ID" value="GER89903.1"/>
    <property type="molecule type" value="Genomic_DNA"/>
</dbReference>
<keyword evidence="3" id="KW-1185">Reference proteome</keyword>
<dbReference type="AlphaFoldDB" id="A0A5J4KQM8"/>
<dbReference type="Pfam" id="PF20226">
    <property type="entry name" value="DUF6585"/>
    <property type="match status" value="1"/>
</dbReference>
<evidence type="ECO:0000313" key="3">
    <source>
        <dbReference type="Proteomes" id="UP000326912"/>
    </source>
</evidence>
<feature type="domain" description="DUF4097" evidence="1">
    <location>
        <begin position="318"/>
        <end position="408"/>
    </location>
</feature>
<protein>
    <recommendedName>
        <fullName evidence="1">DUF4097 domain-containing protein</fullName>
    </recommendedName>
</protein>
<evidence type="ECO:0000259" key="1">
    <source>
        <dbReference type="Pfam" id="PF13349"/>
    </source>
</evidence>
<evidence type="ECO:0000313" key="2">
    <source>
        <dbReference type="EMBL" id="GER89903.1"/>
    </source>
</evidence>
<dbReference type="InterPro" id="IPR025164">
    <property type="entry name" value="Toastrack_DUF4097"/>
</dbReference>